<keyword evidence="12" id="KW-1185">Reference proteome</keyword>
<evidence type="ECO:0000256" key="8">
    <source>
        <dbReference type="SAM" id="Phobius"/>
    </source>
</evidence>
<evidence type="ECO:0000256" key="4">
    <source>
        <dbReference type="ARBA" id="ARBA00022741"/>
    </source>
</evidence>
<evidence type="ECO:0000259" key="9">
    <source>
        <dbReference type="PROSITE" id="PS50893"/>
    </source>
</evidence>
<dbReference type="GO" id="GO:0005324">
    <property type="term" value="F:long-chain fatty acid transmembrane transporter activity"/>
    <property type="evidence" value="ECO:0007669"/>
    <property type="project" value="TreeGrafter"/>
</dbReference>
<dbReference type="SUPFAM" id="SSF52540">
    <property type="entry name" value="P-loop containing nucleoside triphosphate hydrolases"/>
    <property type="match status" value="1"/>
</dbReference>
<comment type="similarity">
    <text evidence="1">Belongs to the ABC transporter superfamily. ABCD family. Peroxisomal fatty acyl CoA transporter (TC 3.A.1.203) subfamily.</text>
</comment>
<dbReference type="Pfam" id="PF00005">
    <property type="entry name" value="ABC_tran"/>
    <property type="match status" value="1"/>
</dbReference>
<dbReference type="InterPro" id="IPR017871">
    <property type="entry name" value="ABC_transporter-like_CS"/>
</dbReference>
<dbReference type="GO" id="GO:0005524">
    <property type="term" value="F:ATP binding"/>
    <property type="evidence" value="ECO:0007669"/>
    <property type="project" value="UniProtKB-KW"/>
</dbReference>
<dbReference type="SMART" id="SM00382">
    <property type="entry name" value="AAA"/>
    <property type="match status" value="1"/>
</dbReference>
<protein>
    <submittedName>
        <fullName evidence="11">Uncharacterized protein</fullName>
    </submittedName>
</protein>
<dbReference type="GO" id="GO:0016887">
    <property type="term" value="F:ATP hydrolysis activity"/>
    <property type="evidence" value="ECO:0007669"/>
    <property type="project" value="InterPro"/>
</dbReference>
<sequence length="635" mass="72437">MRRQERLNSFSSNDPIFNHQDDIEDQLHQNEKIADKSTYSFDSIFFKRFSRLLGILFKSSNLYKPWSTKKEARRHSLFWLYITFITLGVSYEVLVYFVGMIPSQFYSILTSRDTIGFSKYILPCLLLVFSTATCKSLLNFMGGLFALKARKLLTIHLQNKYIKPKSMYTLVMNHQKVDNPDQRITQDIDKFAETLRQIVTNLIIAPVMVVYYTYKCWVVTGFAGPLLIYVYFLLGSLISRKFIQPIVNAVFFKELQEGNFRYLHVRLRQYAESIAFCDGEKEENSRAQHSLDTLLTYQRTIVNKELPLKMANESFSYLGSILSYLIIAIPIFAGVFDGKDASELSAIISANSFVAMYLVYLFSTIIEQSTKLSDLAGFTARVGELLEALDQVAVEIENIEIDHPHRKDEQSDIIEFENVSLFSPRSKLIVHDLNLKINQGDHVAFIGPNGSGKTSILRALACLWPCSEGRVHVPKAKLGKDIIFLPQMPYLIDGSLRDQIVYPNTSPATKITDQEIVQLLQKVRLSHLSGLVQSYDTVYGQEWSKMLSPGEQQRLVFARVFYWKPRFAVLDEATSAMDKDTEDYLYEALINLGTSVISVSHHPNVIDYHNTIVRLDGQGGYTIENKESTSSLVAV</sequence>
<reference evidence="11" key="1">
    <citation type="submission" date="2020-12" db="EMBL/GenBank/DDBJ databases">
        <title>Metabolic potential, ecology and presence of endohyphal bacteria is reflected in genomic diversity of Mucoromycotina.</title>
        <authorList>
            <person name="Muszewska A."/>
            <person name="Okrasinska A."/>
            <person name="Steczkiewicz K."/>
            <person name="Drgas O."/>
            <person name="Orlowska M."/>
            <person name="Perlinska-Lenart U."/>
            <person name="Aleksandrzak-Piekarczyk T."/>
            <person name="Szatraj K."/>
            <person name="Zielenkiewicz U."/>
            <person name="Pilsyk S."/>
            <person name="Malc E."/>
            <person name="Mieczkowski P."/>
            <person name="Kruszewska J.S."/>
            <person name="Biernat P."/>
            <person name="Pawlowska J."/>
        </authorList>
    </citation>
    <scope>NUCLEOTIDE SEQUENCE</scope>
    <source>
        <strain evidence="11">CBS 226.32</strain>
    </source>
</reference>
<evidence type="ECO:0000313" key="12">
    <source>
        <dbReference type="Proteomes" id="UP000650833"/>
    </source>
</evidence>
<keyword evidence="2" id="KW-0813">Transport</keyword>
<dbReference type="PROSITE" id="PS00211">
    <property type="entry name" value="ABC_TRANSPORTER_1"/>
    <property type="match status" value="1"/>
</dbReference>
<dbReference type="GO" id="GO:0140359">
    <property type="term" value="F:ABC-type transporter activity"/>
    <property type="evidence" value="ECO:0007669"/>
    <property type="project" value="InterPro"/>
</dbReference>
<comment type="caution">
    <text evidence="11">The sequence shown here is derived from an EMBL/GenBank/DDBJ whole genome shotgun (WGS) entry which is preliminary data.</text>
</comment>
<evidence type="ECO:0000256" key="2">
    <source>
        <dbReference type="ARBA" id="ARBA00022448"/>
    </source>
</evidence>
<evidence type="ECO:0000313" key="11">
    <source>
        <dbReference type="EMBL" id="KAG2205634.1"/>
    </source>
</evidence>
<dbReference type="GO" id="GO:0006635">
    <property type="term" value="P:fatty acid beta-oxidation"/>
    <property type="evidence" value="ECO:0007669"/>
    <property type="project" value="TreeGrafter"/>
</dbReference>
<feature type="transmembrane region" description="Helical" evidence="8">
    <location>
        <begin position="220"/>
        <end position="238"/>
    </location>
</feature>
<evidence type="ECO:0000256" key="7">
    <source>
        <dbReference type="ARBA" id="ARBA00023136"/>
    </source>
</evidence>
<evidence type="ECO:0000256" key="6">
    <source>
        <dbReference type="ARBA" id="ARBA00022989"/>
    </source>
</evidence>
<name>A0A8H7R6Q8_9FUNG</name>
<dbReference type="GO" id="GO:0015910">
    <property type="term" value="P:long-chain fatty acid import into peroxisome"/>
    <property type="evidence" value="ECO:0007669"/>
    <property type="project" value="TreeGrafter"/>
</dbReference>
<feature type="transmembrane region" description="Helical" evidence="8">
    <location>
        <begin position="314"/>
        <end position="332"/>
    </location>
</feature>
<evidence type="ECO:0000256" key="1">
    <source>
        <dbReference type="ARBA" id="ARBA00008575"/>
    </source>
</evidence>
<feature type="transmembrane region" description="Helical" evidence="8">
    <location>
        <begin position="120"/>
        <end position="147"/>
    </location>
</feature>
<dbReference type="EMBL" id="JAEPRC010000169">
    <property type="protein sequence ID" value="KAG2205634.1"/>
    <property type="molecule type" value="Genomic_DNA"/>
</dbReference>
<dbReference type="OrthoDB" id="422637at2759"/>
<dbReference type="PANTHER" id="PTHR11384:SF59">
    <property type="entry name" value="LYSOSOMAL COBALAMIN TRANSPORTER ABCD4"/>
    <property type="match status" value="1"/>
</dbReference>
<feature type="transmembrane region" description="Helical" evidence="8">
    <location>
        <begin position="78"/>
        <end position="100"/>
    </location>
</feature>
<dbReference type="InterPro" id="IPR050835">
    <property type="entry name" value="ABC_transporter_sub-D"/>
</dbReference>
<feature type="transmembrane region" description="Helical" evidence="8">
    <location>
        <begin position="344"/>
        <end position="362"/>
    </location>
</feature>
<dbReference type="Pfam" id="PF06472">
    <property type="entry name" value="ABC_membrane_2"/>
    <property type="match status" value="1"/>
</dbReference>
<dbReference type="Gene3D" id="1.20.1560.10">
    <property type="entry name" value="ABC transporter type 1, transmembrane domain"/>
    <property type="match status" value="1"/>
</dbReference>
<dbReference type="PROSITE" id="PS50929">
    <property type="entry name" value="ABC_TM1F"/>
    <property type="match status" value="1"/>
</dbReference>
<keyword evidence="7 8" id="KW-0472">Membrane</keyword>
<dbReference type="GO" id="GO:0007031">
    <property type="term" value="P:peroxisome organization"/>
    <property type="evidence" value="ECO:0007669"/>
    <property type="project" value="TreeGrafter"/>
</dbReference>
<organism evidence="11 12">
    <name type="scientific">Mucor plumbeus</name>
    <dbReference type="NCBI Taxonomy" id="97098"/>
    <lineage>
        <taxon>Eukaryota</taxon>
        <taxon>Fungi</taxon>
        <taxon>Fungi incertae sedis</taxon>
        <taxon>Mucoromycota</taxon>
        <taxon>Mucoromycotina</taxon>
        <taxon>Mucoromycetes</taxon>
        <taxon>Mucorales</taxon>
        <taxon>Mucorineae</taxon>
        <taxon>Mucoraceae</taxon>
        <taxon>Mucor</taxon>
    </lineage>
</organism>
<keyword evidence="5" id="KW-0067">ATP-binding</keyword>
<dbReference type="GO" id="GO:0005778">
    <property type="term" value="C:peroxisomal membrane"/>
    <property type="evidence" value="ECO:0007669"/>
    <property type="project" value="TreeGrafter"/>
</dbReference>
<dbReference type="AlphaFoldDB" id="A0A8H7R6Q8"/>
<feature type="domain" description="ABC transmembrane type-1" evidence="10">
    <location>
        <begin position="182"/>
        <end position="370"/>
    </location>
</feature>
<accession>A0A8H7R6Q8</accession>
<keyword evidence="6 8" id="KW-1133">Transmembrane helix</keyword>
<dbReference type="PANTHER" id="PTHR11384">
    <property type="entry name" value="ATP-BINDING CASSETTE, SUB-FAMILY D MEMBER"/>
    <property type="match status" value="1"/>
</dbReference>
<dbReference type="Gene3D" id="3.40.50.300">
    <property type="entry name" value="P-loop containing nucleotide triphosphate hydrolases"/>
    <property type="match status" value="1"/>
</dbReference>
<dbReference type="Proteomes" id="UP000650833">
    <property type="component" value="Unassembled WGS sequence"/>
</dbReference>
<gene>
    <name evidence="11" type="ORF">INT46_003461</name>
</gene>
<evidence type="ECO:0000259" key="10">
    <source>
        <dbReference type="PROSITE" id="PS50929"/>
    </source>
</evidence>
<proteinExistence type="inferred from homology"/>
<dbReference type="GO" id="GO:0042760">
    <property type="term" value="P:very long-chain fatty acid catabolic process"/>
    <property type="evidence" value="ECO:0007669"/>
    <property type="project" value="TreeGrafter"/>
</dbReference>
<dbReference type="InterPro" id="IPR027417">
    <property type="entry name" value="P-loop_NTPase"/>
</dbReference>
<evidence type="ECO:0000256" key="3">
    <source>
        <dbReference type="ARBA" id="ARBA00022692"/>
    </source>
</evidence>
<dbReference type="InterPro" id="IPR011527">
    <property type="entry name" value="ABC1_TM_dom"/>
</dbReference>
<dbReference type="PROSITE" id="PS50893">
    <property type="entry name" value="ABC_TRANSPORTER_2"/>
    <property type="match status" value="1"/>
</dbReference>
<dbReference type="SUPFAM" id="SSF90123">
    <property type="entry name" value="ABC transporter transmembrane region"/>
    <property type="match status" value="1"/>
</dbReference>
<evidence type="ECO:0000256" key="5">
    <source>
        <dbReference type="ARBA" id="ARBA00022840"/>
    </source>
</evidence>
<keyword evidence="3 8" id="KW-0812">Transmembrane</keyword>
<dbReference type="CDD" id="cd03223">
    <property type="entry name" value="ABCD_peroxisomal_ALDP"/>
    <property type="match status" value="1"/>
</dbReference>
<dbReference type="InterPro" id="IPR003439">
    <property type="entry name" value="ABC_transporter-like_ATP-bd"/>
</dbReference>
<dbReference type="InterPro" id="IPR036640">
    <property type="entry name" value="ABC1_TM_sf"/>
</dbReference>
<feature type="domain" description="ABC transporter" evidence="9">
    <location>
        <begin position="414"/>
        <end position="635"/>
    </location>
</feature>
<dbReference type="InterPro" id="IPR003593">
    <property type="entry name" value="AAA+_ATPase"/>
</dbReference>
<keyword evidence="4" id="KW-0547">Nucleotide-binding</keyword>